<dbReference type="RefSeq" id="WP_139516730.1">
    <property type="nucleotide sequence ID" value="NZ_CP040896.1"/>
</dbReference>
<dbReference type="EC" id="2.1.1.80" evidence="2"/>
<dbReference type="Gene3D" id="3.30.450.20">
    <property type="entry name" value="PAS domain"/>
    <property type="match status" value="2"/>
</dbReference>
<evidence type="ECO:0000256" key="7">
    <source>
        <dbReference type="SAM" id="Coils"/>
    </source>
</evidence>
<evidence type="ECO:0000256" key="5">
    <source>
        <dbReference type="ARBA" id="ARBA00022691"/>
    </source>
</evidence>
<dbReference type="InterPro" id="IPR035909">
    <property type="entry name" value="CheB_C"/>
</dbReference>
<dbReference type="SUPFAM" id="SSF55785">
    <property type="entry name" value="PYP-like sensor domain (PAS domain)"/>
    <property type="match status" value="2"/>
</dbReference>
<evidence type="ECO:0000313" key="11">
    <source>
        <dbReference type="EMBL" id="QDA61556.1"/>
    </source>
</evidence>
<dbReference type="InterPro" id="IPR050903">
    <property type="entry name" value="Bact_Chemotaxis_MeTrfase"/>
</dbReference>
<dbReference type="SUPFAM" id="SSF53335">
    <property type="entry name" value="S-adenosyl-L-methionine-dependent methyltransferases"/>
    <property type="match status" value="1"/>
</dbReference>
<dbReference type="InterPro" id="IPR036804">
    <property type="entry name" value="CheR_N_sf"/>
</dbReference>
<dbReference type="GO" id="GO:0008984">
    <property type="term" value="F:protein-glutamate methylesterase activity"/>
    <property type="evidence" value="ECO:0007669"/>
    <property type="project" value="InterPro"/>
</dbReference>
<evidence type="ECO:0000259" key="9">
    <source>
        <dbReference type="PROSITE" id="PS50122"/>
    </source>
</evidence>
<organism evidence="11 12">
    <name type="scientific">Hymenobacter jejuensis</name>
    <dbReference type="NCBI Taxonomy" id="2502781"/>
    <lineage>
        <taxon>Bacteria</taxon>
        <taxon>Pseudomonadati</taxon>
        <taxon>Bacteroidota</taxon>
        <taxon>Cytophagia</taxon>
        <taxon>Cytophagales</taxon>
        <taxon>Hymenobacteraceae</taxon>
        <taxon>Hymenobacter</taxon>
    </lineage>
</organism>
<keyword evidence="12" id="KW-1185">Reference proteome</keyword>
<dbReference type="PROSITE" id="PS50122">
    <property type="entry name" value="CHEB"/>
    <property type="match status" value="1"/>
</dbReference>
<dbReference type="InterPro" id="IPR035965">
    <property type="entry name" value="PAS-like_dom_sf"/>
</dbReference>
<dbReference type="GO" id="GO:0032259">
    <property type="term" value="P:methylation"/>
    <property type="evidence" value="ECO:0007669"/>
    <property type="project" value="UniProtKB-KW"/>
</dbReference>
<dbReference type="Pfam" id="PF03705">
    <property type="entry name" value="CheR_N"/>
    <property type="match status" value="1"/>
</dbReference>
<dbReference type="CDD" id="cd02440">
    <property type="entry name" value="AdoMet_MTases"/>
    <property type="match status" value="1"/>
</dbReference>
<evidence type="ECO:0000256" key="2">
    <source>
        <dbReference type="ARBA" id="ARBA00012534"/>
    </source>
</evidence>
<evidence type="ECO:0000256" key="1">
    <source>
        <dbReference type="ARBA" id="ARBA00001541"/>
    </source>
</evidence>
<dbReference type="GO" id="GO:0000156">
    <property type="term" value="F:phosphorelay response regulator activity"/>
    <property type="evidence" value="ECO:0007669"/>
    <property type="project" value="InterPro"/>
</dbReference>
<feature type="domain" description="CheR-type methyltransferase" evidence="10">
    <location>
        <begin position="256"/>
        <end position="505"/>
    </location>
</feature>
<keyword evidence="6" id="KW-0145">Chemotaxis</keyword>
<dbReference type="GO" id="GO:0008983">
    <property type="term" value="F:protein-glutamate O-methyltransferase activity"/>
    <property type="evidence" value="ECO:0007669"/>
    <property type="project" value="UniProtKB-EC"/>
</dbReference>
<dbReference type="InterPro" id="IPR013767">
    <property type="entry name" value="PAS_fold"/>
</dbReference>
<feature type="active site" evidence="6">
    <location>
        <position position="59"/>
    </location>
</feature>
<dbReference type="Pfam" id="PF01339">
    <property type="entry name" value="CheB_methylest"/>
    <property type="match status" value="1"/>
</dbReference>
<feature type="domain" description="CheB-type methylesterase" evidence="9">
    <location>
        <begin position="47"/>
        <end position="236"/>
    </location>
</feature>
<dbReference type="SMART" id="SM00091">
    <property type="entry name" value="PAS"/>
    <property type="match status" value="3"/>
</dbReference>
<dbReference type="Pfam" id="PF13596">
    <property type="entry name" value="PAS_10"/>
    <property type="match status" value="1"/>
</dbReference>
<dbReference type="OrthoDB" id="9816309at2"/>
<dbReference type="GO" id="GO:0005737">
    <property type="term" value="C:cytoplasm"/>
    <property type="evidence" value="ECO:0007669"/>
    <property type="project" value="InterPro"/>
</dbReference>
<evidence type="ECO:0000256" key="8">
    <source>
        <dbReference type="SAM" id="MobiDB-lite"/>
    </source>
</evidence>
<dbReference type="InterPro" id="IPR000673">
    <property type="entry name" value="Sig_transdc_resp-reg_Me-estase"/>
</dbReference>
<feature type="coiled-coil region" evidence="7">
    <location>
        <begin position="693"/>
        <end position="769"/>
    </location>
</feature>
<feature type="active site" evidence="6">
    <location>
        <position position="86"/>
    </location>
</feature>
<dbReference type="PROSITE" id="PS50123">
    <property type="entry name" value="CHER"/>
    <property type="match status" value="1"/>
</dbReference>
<keyword evidence="4" id="KW-0808">Transferase</keyword>
<comment type="catalytic activity">
    <reaction evidence="1">
        <text>L-glutamyl-[protein] + S-adenosyl-L-methionine = [protein]-L-glutamate 5-O-methyl ester + S-adenosyl-L-homocysteine</text>
        <dbReference type="Rhea" id="RHEA:24452"/>
        <dbReference type="Rhea" id="RHEA-COMP:10208"/>
        <dbReference type="Rhea" id="RHEA-COMP:10311"/>
        <dbReference type="ChEBI" id="CHEBI:29973"/>
        <dbReference type="ChEBI" id="CHEBI:57856"/>
        <dbReference type="ChEBI" id="CHEBI:59789"/>
        <dbReference type="ChEBI" id="CHEBI:82795"/>
        <dbReference type="EC" id="2.1.1.80"/>
    </reaction>
</comment>
<keyword evidence="7" id="KW-0175">Coiled coil</keyword>
<keyword evidence="5" id="KW-0949">S-adenosyl-L-methionine</keyword>
<dbReference type="GO" id="GO:0006935">
    <property type="term" value="P:chemotaxis"/>
    <property type="evidence" value="ECO:0007669"/>
    <property type="project" value="UniProtKB-UniRule"/>
</dbReference>
<protein>
    <recommendedName>
        <fullName evidence="2">protein-glutamate O-methyltransferase</fullName>
        <ecNumber evidence="2">2.1.1.80</ecNumber>
    </recommendedName>
</protein>
<gene>
    <name evidence="11" type="ORF">FHG12_16270</name>
</gene>
<evidence type="ECO:0000256" key="4">
    <source>
        <dbReference type="ARBA" id="ARBA00022679"/>
    </source>
</evidence>
<dbReference type="KEGG" id="hyj:FHG12_16270"/>
<feature type="active site" evidence="6">
    <location>
        <position position="178"/>
    </location>
</feature>
<evidence type="ECO:0000256" key="3">
    <source>
        <dbReference type="ARBA" id="ARBA00022603"/>
    </source>
</evidence>
<dbReference type="Gene3D" id="1.10.155.10">
    <property type="entry name" value="Chemotaxis receptor methyltransferase CheR, N-terminal domain"/>
    <property type="match status" value="1"/>
</dbReference>
<dbReference type="CDD" id="cd16434">
    <property type="entry name" value="CheB-CheR_fusion"/>
    <property type="match status" value="1"/>
</dbReference>
<dbReference type="SUPFAM" id="SSF52738">
    <property type="entry name" value="Methylesterase CheB, C-terminal domain"/>
    <property type="match status" value="1"/>
</dbReference>
<dbReference type="InterPro" id="IPR022641">
    <property type="entry name" value="CheR_N"/>
</dbReference>
<reference evidence="11 12" key="1">
    <citation type="submission" date="2019-06" db="EMBL/GenBank/DDBJ databases">
        <authorList>
            <person name="Srinivasan S."/>
        </authorList>
    </citation>
    <scope>NUCLEOTIDE SEQUENCE [LARGE SCALE GENOMIC DNA]</scope>
    <source>
        <strain evidence="11 12">17J68-5</strain>
    </source>
</reference>
<dbReference type="InterPro" id="IPR000780">
    <property type="entry name" value="CheR_MeTrfase"/>
</dbReference>
<dbReference type="InterPro" id="IPR022642">
    <property type="entry name" value="CheR_C"/>
</dbReference>
<dbReference type="SMART" id="SM00138">
    <property type="entry name" value="MeTrc"/>
    <property type="match status" value="1"/>
</dbReference>
<dbReference type="PRINTS" id="PR00996">
    <property type="entry name" value="CHERMTFRASE"/>
</dbReference>
<evidence type="ECO:0000256" key="6">
    <source>
        <dbReference type="PROSITE-ProRule" id="PRU00050"/>
    </source>
</evidence>
<dbReference type="CDD" id="cd00130">
    <property type="entry name" value="PAS"/>
    <property type="match status" value="1"/>
</dbReference>
<dbReference type="GO" id="GO:0006355">
    <property type="term" value="P:regulation of DNA-templated transcription"/>
    <property type="evidence" value="ECO:0007669"/>
    <property type="project" value="InterPro"/>
</dbReference>
<sequence>MSPLDHMSPDQLPEPEEPILLTDGDAMPVDAMVSPIQLREAQRQEDPSDKFPVVCLGGSAGSIEGLERFFRNMPADPDMAFVVVTHQSPDQQGELTQVIQYFTPMPVLQAEDGLKVQPNHVYVIPPDRDMSMLHGTLLLFTPTQPRGRRLPIDFFLQNLAKDARERAVCIIFSGLGTDGTIGLKMVMENFGMVMVQAPETAEYDSMPRSAIATEFVDYVLPAEQLPAKLIEYLKIPVMNRPRREVAESASKPAHALQKIFILIRSRTGHDFSFYKRNTVFRRIERRMNSHQIKEFTHYVRYLQENPEEVDLLFKELLIGVTKFFRDQEAYEALKKRLWPVIQEKPIDSTIRVWTPGCSTGEEAYSVAMTLMECLDSVDPLKYLKIQIFATDINPEGIEFARAGVYGENIVADVNQERLQRFFVKVDAGYQIRKEVRDVVIFAVHNLNKDAPFTKLDLLVCRNLLIYLSAELQRNLIPIFHYALNPGAVLLLGPSENLTGYQDLFQPLDVKWKLSRRIEGSSSMARLINFPFALGRLQEVPVHSAHNMNPAARKEGPFASLVQRVLLREFTPPAVVINAKGDVLYINGRTGKYLDPAPGMGSMNLFDMAREDLTYQLSAVVHNALTDRSDAVVENVKVKTEGGVQLLRLTAKYLDEPEQLAGMLLVAFEDMPTPTKVRLGKAGLSSELSRDAVIAALEKELQYTKHRLQTTVEEMESSLEELKSTNEELQSANEELQSTNEEAMTNKEEMQSLNEELMTLNMQYLSKTEELSQAANDMKNLLDATEIATVFLDNELIIKRFTPSMSRIINLLPTDVGRSITHFASNLRHEQLMEDVRLVIDRLVPVETNIQTTRGEWFVMRILPYRTLDNYISGAVITFTEITELKNLEEQLTVSTAMAESIVESVREPMLVLDAQLRILTASHAFTETFAVELDKIKGQPLSELSDGIWNQPALHRKLVQLLQAENQSFDDALLELTPNGQSTRSLRIHGRRITSDGQKTNRLLIGVEEQAPKPAASRPE</sequence>
<keyword evidence="3" id="KW-0489">Methyltransferase</keyword>
<dbReference type="Proteomes" id="UP000305398">
    <property type="component" value="Chromosome"/>
</dbReference>
<keyword evidence="6" id="KW-0378">Hydrolase</keyword>
<proteinExistence type="predicted"/>
<dbReference type="SUPFAM" id="SSF47757">
    <property type="entry name" value="Chemotaxis receptor methyltransferase CheR, N-terminal domain"/>
    <property type="match status" value="1"/>
</dbReference>
<dbReference type="InterPro" id="IPR000014">
    <property type="entry name" value="PAS"/>
</dbReference>
<dbReference type="Gene3D" id="3.40.50.150">
    <property type="entry name" value="Vaccinia Virus protein VP39"/>
    <property type="match status" value="1"/>
</dbReference>
<dbReference type="Gene3D" id="3.40.50.180">
    <property type="entry name" value="Methylesterase CheB, C-terminal domain"/>
    <property type="match status" value="1"/>
</dbReference>
<dbReference type="PANTHER" id="PTHR24422:SF27">
    <property type="entry name" value="PROTEIN-GLUTAMATE O-METHYLTRANSFERASE"/>
    <property type="match status" value="1"/>
</dbReference>
<evidence type="ECO:0000259" key="10">
    <source>
        <dbReference type="PROSITE" id="PS50123"/>
    </source>
</evidence>
<evidence type="ECO:0000313" key="12">
    <source>
        <dbReference type="Proteomes" id="UP000305398"/>
    </source>
</evidence>
<dbReference type="InterPro" id="IPR029063">
    <property type="entry name" value="SAM-dependent_MTases_sf"/>
</dbReference>
<name>A0A5B8A4B6_9BACT</name>
<dbReference type="Pfam" id="PF00989">
    <property type="entry name" value="PAS"/>
    <property type="match status" value="1"/>
</dbReference>
<dbReference type="Pfam" id="PF01739">
    <property type="entry name" value="CheR"/>
    <property type="match status" value="1"/>
</dbReference>
<accession>A0A5B8A4B6</accession>
<dbReference type="PANTHER" id="PTHR24422">
    <property type="entry name" value="CHEMOTAXIS PROTEIN METHYLTRANSFERASE"/>
    <property type="match status" value="1"/>
</dbReference>
<dbReference type="AlphaFoldDB" id="A0A5B8A4B6"/>
<dbReference type="EMBL" id="CP040896">
    <property type="protein sequence ID" value="QDA61556.1"/>
    <property type="molecule type" value="Genomic_DNA"/>
</dbReference>
<feature type="region of interest" description="Disordered" evidence="8">
    <location>
        <begin position="1"/>
        <end position="26"/>
    </location>
</feature>